<name>A0AAW1IIB9_SAPOF</name>
<reference evidence="4" key="1">
    <citation type="submission" date="2024-03" db="EMBL/GenBank/DDBJ databases">
        <title>WGS assembly of Saponaria officinalis var. Norfolk2.</title>
        <authorList>
            <person name="Jenkins J."/>
            <person name="Shu S."/>
            <person name="Grimwood J."/>
            <person name="Barry K."/>
            <person name="Goodstein D."/>
            <person name="Schmutz J."/>
            <person name="Leebens-Mack J."/>
            <person name="Osbourn A."/>
        </authorList>
    </citation>
    <scope>NUCLEOTIDE SEQUENCE [LARGE SCALE GENOMIC DNA]</scope>
    <source>
        <strain evidence="4">JIC</strain>
    </source>
</reference>
<evidence type="ECO:0000256" key="2">
    <source>
        <dbReference type="ARBA" id="ARBA00022598"/>
    </source>
</evidence>
<keyword evidence="5" id="KW-1185">Reference proteome</keyword>
<gene>
    <name evidence="4" type="ORF">RND81_09G037400</name>
</gene>
<feature type="domain" description="GH3 middle" evidence="3">
    <location>
        <begin position="280"/>
        <end position="317"/>
    </location>
</feature>
<dbReference type="Proteomes" id="UP001443914">
    <property type="component" value="Unassembled WGS sequence"/>
</dbReference>
<sequence length="366" mass="41543">MYLYIERVIDEEEDFDIEKWIEEFEYITKMPKKSEYLKKQGMNGSNNDEEAFKKSVPLVTCNDIQAYIEIIANGDSSSILTTKPVTSFILRKYPIDGTKKVLMFINVSPKKQTKGGLNASYGSSIYFSHRKAFLGSRVHHCSLPKVRCTSDIKQSTYCNLLCGLMIYQCHDIRFGVLSTQITDPSLRNSLSRILKQDPDLADTIYDICLIPELFPSAKYVLSIMTEPAEKYVGRLRVYARKLPLISEEYVCSKGRVGTNIDPNTPVEQSTYVVLPNDIVESKPLGLTEVKVGQEYEVVITNILGLYWYKLGDVMKFICRANAILSINEEKASEKDLQAAVEEALKHLLAENIKIIDYTSYEDASPK</sequence>
<dbReference type="PANTHER" id="PTHR31901:SF5">
    <property type="entry name" value="JASMONOYL--L-AMINO ACID SYNTHETASE JAR1"/>
    <property type="match status" value="1"/>
</dbReference>
<dbReference type="EMBL" id="JBDFQZ010000009">
    <property type="protein sequence ID" value="KAK9689136.1"/>
    <property type="molecule type" value="Genomic_DNA"/>
</dbReference>
<dbReference type="GO" id="GO:0005737">
    <property type="term" value="C:cytoplasm"/>
    <property type="evidence" value="ECO:0007669"/>
    <property type="project" value="TreeGrafter"/>
</dbReference>
<comment type="similarity">
    <text evidence="1">Belongs to the IAA-amido conjugating enzyme family.</text>
</comment>
<proteinExistence type="inferred from homology"/>
<dbReference type="PANTHER" id="PTHR31901">
    <property type="entry name" value="GH3 DOMAIN-CONTAINING PROTEIN"/>
    <property type="match status" value="1"/>
</dbReference>
<dbReference type="Pfam" id="PF03321">
    <property type="entry name" value="GH3"/>
    <property type="match status" value="3"/>
</dbReference>
<protein>
    <recommendedName>
        <fullName evidence="3">GH3 middle domain-containing protein</fullName>
    </recommendedName>
</protein>
<organism evidence="4 5">
    <name type="scientific">Saponaria officinalis</name>
    <name type="common">Common soapwort</name>
    <name type="synonym">Lychnis saponaria</name>
    <dbReference type="NCBI Taxonomy" id="3572"/>
    <lineage>
        <taxon>Eukaryota</taxon>
        <taxon>Viridiplantae</taxon>
        <taxon>Streptophyta</taxon>
        <taxon>Embryophyta</taxon>
        <taxon>Tracheophyta</taxon>
        <taxon>Spermatophyta</taxon>
        <taxon>Magnoliopsida</taxon>
        <taxon>eudicotyledons</taxon>
        <taxon>Gunneridae</taxon>
        <taxon>Pentapetalae</taxon>
        <taxon>Caryophyllales</taxon>
        <taxon>Caryophyllaceae</taxon>
        <taxon>Caryophylleae</taxon>
        <taxon>Saponaria</taxon>
    </lineage>
</organism>
<dbReference type="AlphaFoldDB" id="A0AAW1IIB9"/>
<dbReference type="GO" id="GO:0016881">
    <property type="term" value="F:acid-amino acid ligase activity"/>
    <property type="evidence" value="ECO:0007669"/>
    <property type="project" value="TreeGrafter"/>
</dbReference>
<evidence type="ECO:0000256" key="1">
    <source>
        <dbReference type="ARBA" id="ARBA00008068"/>
    </source>
</evidence>
<dbReference type="Pfam" id="PF23571">
    <property type="entry name" value="GH3_M"/>
    <property type="match status" value="1"/>
</dbReference>
<keyword evidence="2" id="KW-0436">Ligase</keyword>
<dbReference type="InterPro" id="IPR004993">
    <property type="entry name" value="GH3"/>
</dbReference>
<accession>A0AAW1IIB9</accession>
<evidence type="ECO:0000313" key="4">
    <source>
        <dbReference type="EMBL" id="KAK9689136.1"/>
    </source>
</evidence>
<comment type="caution">
    <text evidence="4">The sequence shown here is derived from an EMBL/GenBank/DDBJ whole genome shotgun (WGS) entry which is preliminary data.</text>
</comment>
<evidence type="ECO:0000313" key="5">
    <source>
        <dbReference type="Proteomes" id="UP001443914"/>
    </source>
</evidence>
<dbReference type="InterPro" id="IPR055377">
    <property type="entry name" value="GH3_M"/>
</dbReference>
<evidence type="ECO:0000259" key="3">
    <source>
        <dbReference type="Pfam" id="PF23571"/>
    </source>
</evidence>